<sequence>MPKLKLYQSFNSDRPKHIFAESVYFCTKDVSVAKICRTCFGPSQLKLWHFLFFVFVFCTEIHNALSINIDLTQYHNLIS</sequence>
<organism evidence="1 2">
    <name type="scientific">Brachionus plicatilis</name>
    <name type="common">Marine rotifer</name>
    <name type="synonym">Brachionus muelleri</name>
    <dbReference type="NCBI Taxonomy" id="10195"/>
    <lineage>
        <taxon>Eukaryota</taxon>
        <taxon>Metazoa</taxon>
        <taxon>Spiralia</taxon>
        <taxon>Gnathifera</taxon>
        <taxon>Rotifera</taxon>
        <taxon>Eurotatoria</taxon>
        <taxon>Monogononta</taxon>
        <taxon>Pseudotrocha</taxon>
        <taxon>Ploima</taxon>
        <taxon>Brachionidae</taxon>
        <taxon>Brachionus</taxon>
    </lineage>
</organism>
<accession>A0A3M7QH18</accession>
<evidence type="ECO:0000313" key="1">
    <source>
        <dbReference type="EMBL" id="RNA10228.1"/>
    </source>
</evidence>
<protein>
    <submittedName>
        <fullName evidence="1">Uncharacterized protein</fullName>
    </submittedName>
</protein>
<name>A0A3M7QH18_BRAPC</name>
<gene>
    <name evidence="1" type="ORF">BpHYR1_013004</name>
</gene>
<reference evidence="1 2" key="1">
    <citation type="journal article" date="2018" name="Sci. Rep.">
        <title>Genomic signatures of local adaptation to the degree of environmental predictability in rotifers.</title>
        <authorList>
            <person name="Franch-Gras L."/>
            <person name="Hahn C."/>
            <person name="Garcia-Roger E.M."/>
            <person name="Carmona M.J."/>
            <person name="Serra M."/>
            <person name="Gomez A."/>
        </authorList>
    </citation>
    <scope>NUCLEOTIDE SEQUENCE [LARGE SCALE GENOMIC DNA]</scope>
    <source>
        <strain evidence="1">HYR1</strain>
    </source>
</reference>
<dbReference type="EMBL" id="REGN01006256">
    <property type="protein sequence ID" value="RNA10228.1"/>
    <property type="molecule type" value="Genomic_DNA"/>
</dbReference>
<evidence type="ECO:0000313" key="2">
    <source>
        <dbReference type="Proteomes" id="UP000276133"/>
    </source>
</evidence>
<dbReference type="AlphaFoldDB" id="A0A3M7QH18"/>
<dbReference type="Proteomes" id="UP000276133">
    <property type="component" value="Unassembled WGS sequence"/>
</dbReference>
<keyword evidence="2" id="KW-1185">Reference proteome</keyword>
<proteinExistence type="predicted"/>
<comment type="caution">
    <text evidence="1">The sequence shown here is derived from an EMBL/GenBank/DDBJ whole genome shotgun (WGS) entry which is preliminary data.</text>
</comment>